<gene>
    <name evidence="1" type="ORF">SAMN05216199_1029</name>
</gene>
<dbReference type="EMBL" id="FOHB01000001">
    <property type="protein sequence ID" value="SER73455.1"/>
    <property type="molecule type" value="Genomic_DNA"/>
</dbReference>
<dbReference type="STRING" id="587636.SAMN05216199_1029"/>
<sequence>MKKDSTMTAKTWPESSLPEMLAPYRGSQARVLEWKDDRGQNLGNHGDALMLHCFWEALPRLGLSTGASVPDLLIVPPNGALLDRYSAPNLLQRRLATQPDVPLVIFPSSAWFESSDPASMFGERRAPSLWVLREQRSFEHLHDRWGASLKRAGVTLALDHDMVVSGREDISRLLRPHQVPMTERSPLVVSRLGAEAQDMTQDHASRDAPAWRRAAVRAYSRIPHETLKIGVRRRVVRKDQQAANERMIAGLPANVRERVSLTRASWYDISDPTLCDWNSFVRALGRSSLVVTNRLHVALPSTILGAETYLVDSGYHKLRGVYERSLGNVENIRLIRKGDCE</sequence>
<evidence type="ECO:0008006" key="3">
    <source>
        <dbReference type="Google" id="ProtNLM"/>
    </source>
</evidence>
<keyword evidence="2" id="KW-1185">Reference proteome</keyword>
<proteinExistence type="predicted"/>
<dbReference type="AlphaFoldDB" id="A0A1H9RLN5"/>
<dbReference type="Proteomes" id="UP000199019">
    <property type="component" value="Unassembled WGS sequence"/>
</dbReference>
<accession>A0A1H9RLN5</accession>
<organism evidence="1 2">
    <name type="scientific">Pedococcus cremeus</name>
    <dbReference type="NCBI Taxonomy" id="587636"/>
    <lineage>
        <taxon>Bacteria</taxon>
        <taxon>Bacillati</taxon>
        <taxon>Actinomycetota</taxon>
        <taxon>Actinomycetes</taxon>
        <taxon>Micrococcales</taxon>
        <taxon>Intrasporangiaceae</taxon>
        <taxon>Pedococcus</taxon>
    </lineage>
</organism>
<protein>
    <recommendedName>
        <fullName evidence="3">Polysaccharide pyruvyl transferase domain-containing protein</fullName>
    </recommendedName>
</protein>
<reference evidence="2" key="1">
    <citation type="submission" date="2016-10" db="EMBL/GenBank/DDBJ databases">
        <authorList>
            <person name="Varghese N."/>
            <person name="Submissions S."/>
        </authorList>
    </citation>
    <scope>NUCLEOTIDE SEQUENCE [LARGE SCALE GENOMIC DNA]</scope>
    <source>
        <strain evidence="2">CGMCC 1.6963</strain>
    </source>
</reference>
<name>A0A1H9RLN5_9MICO</name>
<evidence type="ECO:0000313" key="2">
    <source>
        <dbReference type="Proteomes" id="UP000199019"/>
    </source>
</evidence>
<evidence type="ECO:0000313" key="1">
    <source>
        <dbReference type="EMBL" id="SER73455.1"/>
    </source>
</evidence>